<keyword evidence="2" id="KW-1185">Reference proteome</keyword>
<comment type="caution">
    <text evidence="1">The sequence shown here is derived from an EMBL/GenBank/DDBJ whole genome shotgun (WGS) entry which is preliminary data.</text>
</comment>
<dbReference type="EMBL" id="CM047591">
    <property type="protein sequence ID" value="KAI9918508.1"/>
    <property type="molecule type" value="Genomic_DNA"/>
</dbReference>
<evidence type="ECO:0000313" key="1">
    <source>
        <dbReference type="EMBL" id="KAI9918508.1"/>
    </source>
</evidence>
<proteinExistence type="predicted"/>
<sequence>MNNLLAGAASDFSPLLFGDRCSTYSKPEGSRRVESSFFRGRPFTRTEVEPGTRLRLDQEDPEVDLYKLGKQSAVSVMRGECAIEYGSRSNEADVEPPKFSGWHACMEDPKCECTIPSNCRRHVRKAGVQTPAVLQNWVR</sequence>
<organism evidence="1 2">
    <name type="scientific">Peronosclerospora sorghi</name>
    <dbReference type="NCBI Taxonomy" id="230839"/>
    <lineage>
        <taxon>Eukaryota</taxon>
        <taxon>Sar</taxon>
        <taxon>Stramenopiles</taxon>
        <taxon>Oomycota</taxon>
        <taxon>Peronosporomycetes</taxon>
        <taxon>Peronosporales</taxon>
        <taxon>Peronosporaceae</taxon>
        <taxon>Peronosclerospora</taxon>
    </lineage>
</organism>
<accession>A0ACC0WKA0</accession>
<protein>
    <submittedName>
        <fullName evidence="1">Uncharacterized protein</fullName>
    </submittedName>
</protein>
<name>A0ACC0WKA0_9STRA</name>
<dbReference type="Proteomes" id="UP001163321">
    <property type="component" value="Chromosome 12"/>
</dbReference>
<gene>
    <name evidence="1" type="ORF">PsorP6_011642</name>
</gene>
<evidence type="ECO:0000313" key="2">
    <source>
        <dbReference type="Proteomes" id="UP001163321"/>
    </source>
</evidence>
<reference evidence="1 2" key="1">
    <citation type="journal article" date="2022" name="bioRxiv">
        <title>The genome of the oomycete Peronosclerospora sorghi, a cosmopolitan pathogen of maize and sorghum, is inflated with dispersed pseudogenes.</title>
        <authorList>
            <person name="Fletcher K."/>
            <person name="Martin F."/>
            <person name="Isakeit T."/>
            <person name="Cavanaugh K."/>
            <person name="Magill C."/>
            <person name="Michelmore R."/>
        </authorList>
    </citation>
    <scope>NUCLEOTIDE SEQUENCE [LARGE SCALE GENOMIC DNA]</scope>
    <source>
        <strain evidence="1">P6</strain>
    </source>
</reference>